<reference evidence="11" key="2">
    <citation type="submission" date="2020-05" db="UniProtKB">
        <authorList>
            <consortium name="EnsemblMetazoa"/>
        </authorList>
    </citation>
    <scope>IDENTIFICATION</scope>
    <source>
        <strain evidence="11">IAEA</strain>
    </source>
</reference>
<evidence type="ECO:0000259" key="8">
    <source>
        <dbReference type="Pfam" id="PF01977"/>
    </source>
</evidence>
<feature type="transmembrane region" description="Helical" evidence="7">
    <location>
        <begin position="470"/>
        <end position="490"/>
    </location>
</feature>
<dbReference type="GO" id="GO:0008324">
    <property type="term" value="F:monoatomic cation transmembrane transporter activity"/>
    <property type="evidence" value="ECO:0007669"/>
    <property type="project" value="InterPro"/>
</dbReference>
<dbReference type="GO" id="GO:0030001">
    <property type="term" value="P:metal ion transport"/>
    <property type="evidence" value="ECO:0007669"/>
    <property type="project" value="UniProtKB-ARBA"/>
</dbReference>
<dbReference type="PANTHER" id="PTHR30108:SF17">
    <property type="entry name" value="FERULIC ACID DECARBOXYLASE 1"/>
    <property type="match status" value="1"/>
</dbReference>
<name>A0A1B0C782_9MUSC</name>
<dbReference type="STRING" id="67801.A0A1B0C782"/>
<keyword evidence="4 7" id="KW-1133">Transmembrane helix</keyword>
<organism evidence="11 12">
    <name type="scientific">Glossina palpalis gambiensis</name>
    <dbReference type="NCBI Taxonomy" id="67801"/>
    <lineage>
        <taxon>Eukaryota</taxon>
        <taxon>Metazoa</taxon>
        <taxon>Ecdysozoa</taxon>
        <taxon>Arthropoda</taxon>
        <taxon>Hexapoda</taxon>
        <taxon>Insecta</taxon>
        <taxon>Pterygota</taxon>
        <taxon>Neoptera</taxon>
        <taxon>Endopterygota</taxon>
        <taxon>Diptera</taxon>
        <taxon>Brachycera</taxon>
        <taxon>Muscomorpha</taxon>
        <taxon>Hippoboscoidea</taxon>
        <taxon>Glossinidae</taxon>
        <taxon>Glossina</taxon>
    </lineage>
</organism>
<evidence type="ECO:0000313" key="11">
    <source>
        <dbReference type="EnsemblMetazoa" id="GPPI051078-PA"/>
    </source>
</evidence>
<accession>A0A1B0C782</accession>
<dbReference type="GO" id="GO:0006744">
    <property type="term" value="P:ubiquinone biosynthetic process"/>
    <property type="evidence" value="ECO:0007669"/>
    <property type="project" value="TreeGrafter"/>
</dbReference>
<dbReference type="NCBIfam" id="TIGR00148">
    <property type="entry name" value="UbiD family decarboxylase"/>
    <property type="match status" value="1"/>
</dbReference>
<evidence type="ECO:0000259" key="9">
    <source>
        <dbReference type="Pfam" id="PF20695"/>
    </source>
</evidence>
<proteinExistence type="predicted"/>
<dbReference type="VEuPathDB" id="VectorBase:GPPI051078"/>
<dbReference type="Gene3D" id="3.40.1670.10">
    <property type="entry name" value="UbiD C-terminal domain-like"/>
    <property type="match status" value="1"/>
</dbReference>
<evidence type="ECO:0000256" key="1">
    <source>
        <dbReference type="ARBA" id="ARBA00004141"/>
    </source>
</evidence>
<dbReference type="EnsemblMetazoa" id="GPPI051078-RA">
    <property type="protein sequence ID" value="GPPI051078-PA"/>
    <property type="gene ID" value="GPPI051078"/>
</dbReference>
<protein>
    <recommendedName>
        <fullName evidence="13">3-octaprenyl-4-hydroxybenzoate carboxy-lyase</fullName>
    </recommendedName>
</protein>
<keyword evidence="5" id="KW-0406">Ion transport</keyword>
<dbReference type="AlphaFoldDB" id="A0A1B0C782"/>
<keyword evidence="6 7" id="KW-0472">Membrane</keyword>
<evidence type="ECO:0000256" key="2">
    <source>
        <dbReference type="ARBA" id="ARBA00022448"/>
    </source>
</evidence>
<feature type="domain" description="3-octaprenyl-4-hydroxybenzoate carboxy-lyase-like C-terminal" evidence="10">
    <location>
        <begin position="329"/>
        <end position="451"/>
    </location>
</feature>
<reference evidence="12" key="1">
    <citation type="submission" date="2015-01" db="EMBL/GenBank/DDBJ databases">
        <authorList>
            <person name="Aksoy S."/>
            <person name="Warren W."/>
            <person name="Wilson R.K."/>
        </authorList>
    </citation>
    <scope>NUCLEOTIDE SEQUENCE [LARGE SCALE GENOMIC DNA]</scope>
    <source>
        <strain evidence="12">IAEA</strain>
    </source>
</reference>
<dbReference type="EMBL" id="JXJN01027814">
    <property type="status" value="NOT_ANNOTATED_CDS"/>
    <property type="molecule type" value="Genomic_DNA"/>
</dbReference>
<dbReference type="PANTHER" id="PTHR30108">
    <property type="entry name" value="3-OCTAPRENYL-4-HYDROXYBENZOATE CARBOXY-LYASE-RELATED"/>
    <property type="match status" value="1"/>
</dbReference>
<feature type="transmembrane region" description="Helical" evidence="7">
    <location>
        <begin position="584"/>
        <end position="608"/>
    </location>
</feature>
<evidence type="ECO:0000313" key="12">
    <source>
        <dbReference type="Proteomes" id="UP000092460"/>
    </source>
</evidence>
<dbReference type="GO" id="GO:0008694">
    <property type="term" value="F:4-hydroxy-3-polyprenylbenzoate decarboxylase activity"/>
    <property type="evidence" value="ECO:0007669"/>
    <property type="project" value="TreeGrafter"/>
</dbReference>
<dbReference type="InterPro" id="IPR049383">
    <property type="entry name" value="UbiD-like_N"/>
</dbReference>
<feature type="transmembrane region" description="Helical" evidence="7">
    <location>
        <begin position="540"/>
        <end position="563"/>
    </location>
</feature>
<feature type="domain" description="3-octaprenyl-4-hydroxybenzoate carboxy-lyase-like Rift-related" evidence="8">
    <location>
        <begin position="123"/>
        <end position="323"/>
    </location>
</feature>
<keyword evidence="3 7" id="KW-0812">Transmembrane</keyword>
<dbReference type="FunFam" id="3.40.1670.10:FF:000001">
    <property type="entry name" value="3-octaprenyl-4-hydroxybenzoate carboxy-lyase"/>
    <property type="match status" value="1"/>
</dbReference>
<evidence type="ECO:0000256" key="3">
    <source>
        <dbReference type="ARBA" id="ARBA00022692"/>
    </source>
</evidence>
<dbReference type="InterPro" id="IPR002830">
    <property type="entry name" value="UbiD"/>
</dbReference>
<feature type="domain" description="3-octaprenyl-4-hydroxybenzoate carboxy-lyase-like N-terminal" evidence="9">
    <location>
        <begin position="10"/>
        <end position="89"/>
    </location>
</feature>
<dbReference type="SUPFAM" id="SSF143968">
    <property type="entry name" value="UbiD C-terminal domain-like"/>
    <property type="match status" value="1"/>
</dbReference>
<dbReference type="SUPFAM" id="SSF50475">
    <property type="entry name" value="FMN-binding split barrel"/>
    <property type="match status" value="1"/>
</dbReference>
<dbReference type="InterPro" id="IPR048304">
    <property type="entry name" value="UbiD_Rift_dom"/>
</dbReference>
<keyword evidence="2" id="KW-0813">Transport</keyword>
<dbReference type="Pfam" id="PF01977">
    <property type="entry name" value="UbiD"/>
    <property type="match status" value="1"/>
</dbReference>
<dbReference type="GO" id="GO:0016020">
    <property type="term" value="C:membrane"/>
    <property type="evidence" value="ECO:0007669"/>
    <property type="project" value="UniProtKB-SubCell"/>
</dbReference>
<dbReference type="Pfam" id="PF02386">
    <property type="entry name" value="TrkH"/>
    <property type="match status" value="1"/>
</dbReference>
<dbReference type="GO" id="GO:0005829">
    <property type="term" value="C:cytosol"/>
    <property type="evidence" value="ECO:0007669"/>
    <property type="project" value="TreeGrafter"/>
</dbReference>
<dbReference type="InterPro" id="IPR003445">
    <property type="entry name" value="Cat_transpt"/>
</dbReference>
<keyword evidence="12" id="KW-1185">Reference proteome</keyword>
<evidence type="ECO:0008006" key="13">
    <source>
        <dbReference type="Google" id="ProtNLM"/>
    </source>
</evidence>
<evidence type="ECO:0000256" key="6">
    <source>
        <dbReference type="ARBA" id="ARBA00023136"/>
    </source>
</evidence>
<feature type="transmembrane region" description="Helical" evidence="7">
    <location>
        <begin position="502"/>
        <end position="520"/>
    </location>
</feature>
<dbReference type="Proteomes" id="UP000092460">
    <property type="component" value="Unassembled WGS sequence"/>
</dbReference>
<sequence length="650" mass="73813">MKYKSLRNFIDILEKKKQIKRILLPINPNLEITEIAYRTLNAQGPALIFENPIGYKMPILCNLFGTKERVLMAIGKNTIEDLKELGELIAFLRKPESPHSFREFVNVAPKFTTILNMFTKKIKNASCQEEIIYGDKVDLNILPIMRCWPGDIAPLITWGLTITKGLYKSRQNLGIYRQQILSKNKTIIRWLPNRGGSLDFQEWLKINNNKNKTFPIAVALGADPATMLAAVTPIPNNISEYSFAGLLRNNKTEVVKCISSDLEVPAHSEIILEGFLHNEFSEEGPHGDHTGYYNEIEVFPVFTITHITKRKNSLYHSTYTGKPIDEPAILGSVLNELFIPILQKQFPEIVDFYLPPECCSYRLSIISIQKMYLGHAKQLMISIWSILRQFMYIKFIIICDEDINIRNWKEVMWAVSTRVDPIRDTILIDNMPIDYLDFSSPKKGLGSKIGFFFWIPNLREKNELQSRESFLIVVLFWIVLGSVGALPFLFVKYPNLSITDAFFESFSGLTTTGATILFNLDKLPESILFYRQMLQWFGGMGIIVLALAILPMLGAGGMQLYKAEMPGPIKDNKMRPRIAETAKTLWLIYVALTFLCALSLWGAGLPIFEAITHSFSTVSIGGFSTHDSNIGFYKNTNVEIIIAVFLIISG</sequence>
<dbReference type="Pfam" id="PF20696">
    <property type="entry name" value="UbiD_C"/>
    <property type="match status" value="1"/>
</dbReference>
<evidence type="ECO:0000256" key="4">
    <source>
        <dbReference type="ARBA" id="ARBA00022989"/>
    </source>
</evidence>
<evidence type="ECO:0000256" key="7">
    <source>
        <dbReference type="SAM" id="Phobius"/>
    </source>
</evidence>
<evidence type="ECO:0000259" key="10">
    <source>
        <dbReference type="Pfam" id="PF20696"/>
    </source>
</evidence>
<dbReference type="Pfam" id="PF20695">
    <property type="entry name" value="UbiD_N"/>
    <property type="match status" value="1"/>
</dbReference>
<comment type="subcellular location">
    <subcellularLocation>
        <location evidence="1">Membrane</location>
        <topology evidence="1">Multi-pass membrane protein</topology>
    </subcellularLocation>
</comment>
<evidence type="ECO:0000256" key="5">
    <source>
        <dbReference type="ARBA" id="ARBA00023065"/>
    </source>
</evidence>
<dbReference type="InterPro" id="IPR049381">
    <property type="entry name" value="UbiD-like_C"/>
</dbReference>